<gene>
    <name evidence="2" type="ORF">WAB15_34915</name>
</gene>
<dbReference type="EMBL" id="CP147982">
    <property type="protein sequence ID" value="WXK80791.1"/>
    <property type="molecule type" value="Genomic_DNA"/>
</dbReference>
<name>A0ABZ2QZA9_9ACTN</name>
<evidence type="ECO:0000256" key="1">
    <source>
        <dbReference type="SAM" id="SignalP"/>
    </source>
</evidence>
<evidence type="ECO:0000313" key="2">
    <source>
        <dbReference type="EMBL" id="WXK80791.1"/>
    </source>
</evidence>
<protein>
    <submittedName>
        <fullName evidence="2">Uncharacterized protein</fullName>
    </submittedName>
</protein>
<dbReference type="Proteomes" id="UP001626628">
    <property type="component" value="Chromosome"/>
</dbReference>
<evidence type="ECO:0000313" key="3">
    <source>
        <dbReference type="Proteomes" id="UP001626628"/>
    </source>
</evidence>
<organism evidence="2 3">
    <name type="scientific">Streptomyces sirii</name>
    <dbReference type="NCBI Taxonomy" id="3127701"/>
    <lineage>
        <taxon>Bacteria</taxon>
        <taxon>Bacillati</taxon>
        <taxon>Actinomycetota</taxon>
        <taxon>Actinomycetes</taxon>
        <taxon>Kitasatosporales</taxon>
        <taxon>Streptomycetaceae</taxon>
        <taxon>Streptomyces</taxon>
    </lineage>
</organism>
<sequence length="51" mass="5177">MKYIRRSFTVLATVTLLSLGGLALAAPAHAFSEGPESNAAIVPALGPGLIL</sequence>
<keyword evidence="3" id="KW-1185">Reference proteome</keyword>
<feature type="signal peptide" evidence="1">
    <location>
        <begin position="1"/>
        <end position="30"/>
    </location>
</feature>
<dbReference type="RefSeq" id="WP_407288721.1">
    <property type="nucleotide sequence ID" value="NZ_CP147982.1"/>
</dbReference>
<proteinExistence type="predicted"/>
<accession>A0ABZ2QZA9</accession>
<feature type="chain" id="PRO_5045860452" evidence="1">
    <location>
        <begin position="31"/>
        <end position="51"/>
    </location>
</feature>
<keyword evidence="1" id="KW-0732">Signal</keyword>
<reference evidence="2 3" key="1">
    <citation type="submission" date="2024-03" db="EMBL/GenBank/DDBJ databases">
        <title>The complete genome of Streptomyces sirii sp.nov.</title>
        <authorList>
            <person name="Zakalyukina Y.V."/>
            <person name="Belik A.R."/>
            <person name="Biryukov M.V."/>
            <person name="Baturina O.A."/>
            <person name="Kabilov M.R."/>
        </authorList>
    </citation>
    <scope>NUCLEOTIDE SEQUENCE [LARGE SCALE GENOMIC DNA]</scope>
    <source>
        <strain evidence="2 3">BP-8</strain>
    </source>
</reference>